<reference evidence="3" key="1">
    <citation type="journal article" date="2018" name="DNA Res.">
        <title>Multiple hybrid de novo genome assembly of finger millet, an orphan allotetraploid crop.</title>
        <authorList>
            <person name="Hatakeyama M."/>
            <person name="Aluri S."/>
            <person name="Balachadran M.T."/>
            <person name="Sivarajan S.R."/>
            <person name="Patrignani A."/>
            <person name="Gruter S."/>
            <person name="Poveda L."/>
            <person name="Shimizu-Inatsugi R."/>
            <person name="Baeten J."/>
            <person name="Francoijs K.J."/>
            <person name="Nataraja K.N."/>
            <person name="Reddy Y.A.N."/>
            <person name="Phadnis S."/>
            <person name="Ravikumar R.L."/>
            <person name="Schlapbach R."/>
            <person name="Sreeman S.M."/>
            <person name="Shimizu K.K."/>
        </authorList>
    </citation>
    <scope>NUCLEOTIDE SEQUENCE</scope>
</reference>
<dbReference type="PANTHER" id="PTHR31374">
    <property type="entry name" value="AUXIN-INDUCED PROTEIN-LIKE-RELATED"/>
    <property type="match status" value="1"/>
</dbReference>
<keyword evidence="4" id="KW-1185">Reference proteome</keyword>
<dbReference type="AlphaFoldDB" id="A0AAV5EEJ8"/>
<proteinExistence type="inferred from homology"/>
<feature type="region of interest" description="Disordered" evidence="2">
    <location>
        <begin position="180"/>
        <end position="207"/>
    </location>
</feature>
<gene>
    <name evidence="3" type="primary">gb08420</name>
    <name evidence="3" type="ORF">PR202_gb08420</name>
</gene>
<organism evidence="3 4">
    <name type="scientific">Eleusine coracana subsp. coracana</name>
    <dbReference type="NCBI Taxonomy" id="191504"/>
    <lineage>
        <taxon>Eukaryota</taxon>
        <taxon>Viridiplantae</taxon>
        <taxon>Streptophyta</taxon>
        <taxon>Embryophyta</taxon>
        <taxon>Tracheophyta</taxon>
        <taxon>Spermatophyta</taxon>
        <taxon>Magnoliopsida</taxon>
        <taxon>Liliopsida</taxon>
        <taxon>Poales</taxon>
        <taxon>Poaceae</taxon>
        <taxon>PACMAD clade</taxon>
        <taxon>Chloridoideae</taxon>
        <taxon>Cynodonteae</taxon>
        <taxon>Eleusininae</taxon>
        <taxon>Eleusine</taxon>
    </lineage>
</organism>
<protein>
    <submittedName>
        <fullName evidence="3">Uncharacterized protein</fullName>
    </submittedName>
</protein>
<comment type="caution">
    <text evidence="3">The sequence shown here is derived from an EMBL/GenBank/DDBJ whole genome shotgun (WGS) entry which is preliminary data.</text>
</comment>
<feature type="compositionally biased region" description="Basic and acidic residues" evidence="2">
    <location>
        <begin position="186"/>
        <end position="207"/>
    </location>
</feature>
<accession>A0AAV5EEJ8</accession>
<evidence type="ECO:0000256" key="1">
    <source>
        <dbReference type="ARBA" id="ARBA00006974"/>
    </source>
</evidence>
<reference evidence="3" key="2">
    <citation type="submission" date="2021-12" db="EMBL/GenBank/DDBJ databases">
        <title>Resequencing data analysis of finger millet.</title>
        <authorList>
            <person name="Hatakeyama M."/>
            <person name="Aluri S."/>
            <person name="Balachadran M.T."/>
            <person name="Sivarajan S.R."/>
            <person name="Poveda L."/>
            <person name="Shimizu-Inatsugi R."/>
            <person name="Schlapbach R."/>
            <person name="Sreeman S.M."/>
            <person name="Shimizu K.K."/>
        </authorList>
    </citation>
    <scope>NUCLEOTIDE SEQUENCE</scope>
</reference>
<dbReference type="InterPro" id="IPR003676">
    <property type="entry name" value="SAUR_fam"/>
</dbReference>
<dbReference type="Proteomes" id="UP001054889">
    <property type="component" value="Unassembled WGS sequence"/>
</dbReference>
<dbReference type="Pfam" id="PF02519">
    <property type="entry name" value="Auxin_inducible"/>
    <property type="match status" value="1"/>
</dbReference>
<comment type="similarity">
    <text evidence="1">Belongs to the ARG7 family.</text>
</comment>
<dbReference type="EMBL" id="BQKI01000075">
    <property type="protein sequence ID" value="GJN20977.1"/>
    <property type="molecule type" value="Genomic_DNA"/>
</dbReference>
<name>A0AAV5EEJ8_ELECO</name>
<sequence>MAKKMAQAASLKQILRRCSSLGRRQQDVGVPRGHFPVYVGESRCRFVVPIACLDHPEFLVLLRMAEEEFGFDHDAAITLPCDEAVFESLLASLTLRTATIRLVTHQTAQIPTPIPRSCMIRGTLDRGDLIQRRAARFEGEGGCSGARFMSRRLVPRWGPMARLLHLGLAGGQGWEEERLGAAGKEPAMELEREQRSLHEKKERTLPI</sequence>
<evidence type="ECO:0000313" key="3">
    <source>
        <dbReference type="EMBL" id="GJN20977.1"/>
    </source>
</evidence>
<evidence type="ECO:0000256" key="2">
    <source>
        <dbReference type="SAM" id="MobiDB-lite"/>
    </source>
</evidence>
<dbReference type="GO" id="GO:0009733">
    <property type="term" value="P:response to auxin"/>
    <property type="evidence" value="ECO:0007669"/>
    <property type="project" value="InterPro"/>
</dbReference>
<dbReference type="PANTHER" id="PTHR31374:SF394">
    <property type="entry name" value="OS02G0445100 PROTEIN"/>
    <property type="match status" value="1"/>
</dbReference>
<evidence type="ECO:0000313" key="4">
    <source>
        <dbReference type="Proteomes" id="UP001054889"/>
    </source>
</evidence>